<accession>A0A0H2XM02</accession>
<keyword evidence="1" id="KW-0614">Plasmid</keyword>
<dbReference type="EMBL" id="DQ517526">
    <property type="protein sequence ID" value="ABF67891.1"/>
    <property type="molecule type" value="Genomic_DNA"/>
</dbReference>
<name>A0A0H2XM02_ECOK1</name>
<dbReference type="Proteomes" id="UP000008216">
    <property type="component" value="Plasmid pAPEC-O1-R"/>
</dbReference>
<sequence length="128" mass="14266">MQASGAIAIFEASFKTAASCNRHPIFFLMPQVLKVALQSCNIFRGNLHAAPDTVVIFAVVVINPTVFKTQLFNLASTLGNQCRLASIFLTIADEYTNIAFLMVAVTVLDLYDKVFFRHLCLQLRLRLI</sequence>
<dbReference type="HOGENOM" id="CLU_1956121_0_0_6"/>
<reference evidence="1 2" key="1">
    <citation type="journal article" date="2006" name="Antimicrob. Agents Chemother.">
        <title>Complete DNA sequence, comparative genomics, and prevalence of an IncHI2 plasmid occurring among extraintestinal pathogenic Escherichia coli isolates.</title>
        <authorList>
            <person name="Johnson T.J."/>
            <person name="Wannemeuhler Y.M."/>
            <person name="Scaccianoce J.A."/>
            <person name="Johnson S.J."/>
            <person name="Nolan L.K."/>
        </authorList>
    </citation>
    <scope>NUCLEOTIDE SEQUENCE [LARGE SCALE GENOMIC DNA]</scope>
    <source>
        <strain evidence="1">APEC O1</strain>
        <plasmid evidence="2">pAPEC-O1-R</plasmid>
    </source>
</reference>
<dbReference type="KEGG" id="ecv:APECO1_O1R208"/>
<evidence type="ECO:0000313" key="1">
    <source>
        <dbReference type="EMBL" id="ABF67891.1"/>
    </source>
</evidence>
<keyword evidence="2" id="KW-1185">Reference proteome</keyword>
<organism evidence="1 2">
    <name type="scientific">Escherichia coli O1:K1 / APEC</name>
    <dbReference type="NCBI Taxonomy" id="405955"/>
    <lineage>
        <taxon>Bacteria</taxon>
        <taxon>Pseudomonadati</taxon>
        <taxon>Pseudomonadota</taxon>
        <taxon>Gammaproteobacteria</taxon>
        <taxon>Enterobacterales</taxon>
        <taxon>Enterobacteriaceae</taxon>
        <taxon>Escherichia</taxon>
    </lineage>
</organism>
<geneLocation type="plasmid" evidence="1 2">
    <name>pAPEC-O1-R</name>
</geneLocation>
<proteinExistence type="predicted"/>
<protein>
    <submittedName>
        <fullName evidence="1">Uncharacterized protein</fullName>
    </submittedName>
</protein>
<dbReference type="AlphaFoldDB" id="A0A0H2XM02"/>
<gene>
    <name evidence="1" type="ORF">APECO1_O1R208</name>
</gene>
<evidence type="ECO:0000313" key="2">
    <source>
        <dbReference type="Proteomes" id="UP000008216"/>
    </source>
</evidence>